<sequence length="155" mass="17755">MFKADAPANYPNDPQSPSWGEKQSLRVWVSLPVKMMSKTQHHRRYTVEENASGRDEDIPQKIYTKIAEDIVTKAATDKEDEETPQKVILRAEEADVTKYSSRRAVDMRDVSAETDETKVNAVREMLFFVLCMDMQNSIISIHLADLKDNNLAEHL</sequence>
<organism evidence="2 3">
    <name type="scientific">Crenichthys baileyi</name>
    <name type="common">White River springfish</name>
    <dbReference type="NCBI Taxonomy" id="28760"/>
    <lineage>
        <taxon>Eukaryota</taxon>
        <taxon>Metazoa</taxon>
        <taxon>Chordata</taxon>
        <taxon>Craniata</taxon>
        <taxon>Vertebrata</taxon>
        <taxon>Euteleostomi</taxon>
        <taxon>Actinopterygii</taxon>
        <taxon>Neopterygii</taxon>
        <taxon>Teleostei</taxon>
        <taxon>Neoteleostei</taxon>
        <taxon>Acanthomorphata</taxon>
        <taxon>Ovalentaria</taxon>
        <taxon>Atherinomorphae</taxon>
        <taxon>Cyprinodontiformes</taxon>
        <taxon>Goodeidae</taxon>
        <taxon>Crenichthys</taxon>
    </lineage>
</organism>
<feature type="region of interest" description="Disordered" evidence="1">
    <location>
        <begin position="39"/>
        <end position="59"/>
    </location>
</feature>
<feature type="region of interest" description="Disordered" evidence="1">
    <location>
        <begin position="1"/>
        <end position="22"/>
    </location>
</feature>
<feature type="compositionally biased region" description="Basic and acidic residues" evidence="1">
    <location>
        <begin position="45"/>
        <end position="59"/>
    </location>
</feature>
<evidence type="ECO:0000313" key="3">
    <source>
        <dbReference type="Proteomes" id="UP001311232"/>
    </source>
</evidence>
<name>A0AAV9SNS3_9TELE</name>
<comment type="caution">
    <text evidence="2">The sequence shown here is derived from an EMBL/GenBank/DDBJ whole genome shotgun (WGS) entry which is preliminary data.</text>
</comment>
<reference evidence="2 3" key="1">
    <citation type="submission" date="2021-06" db="EMBL/GenBank/DDBJ databases">
        <authorList>
            <person name="Palmer J.M."/>
        </authorList>
    </citation>
    <scope>NUCLEOTIDE SEQUENCE [LARGE SCALE GENOMIC DNA]</scope>
    <source>
        <strain evidence="2 3">MEX-2019</strain>
        <tissue evidence="2">Muscle</tissue>
    </source>
</reference>
<dbReference type="Proteomes" id="UP001311232">
    <property type="component" value="Unassembled WGS sequence"/>
</dbReference>
<evidence type="ECO:0000313" key="2">
    <source>
        <dbReference type="EMBL" id="KAK5622449.1"/>
    </source>
</evidence>
<protein>
    <submittedName>
        <fullName evidence="2">Uncharacterized protein</fullName>
    </submittedName>
</protein>
<keyword evidence="3" id="KW-1185">Reference proteome</keyword>
<accession>A0AAV9SNS3</accession>
<dbReference type="EMBL" id="JAHHUM010000117">
    <property type="protein sequence ID" value="KAK5622449.1"/>
    <property type="molecule type" value="Genomic_DNA"/>
</dbReference>
<dbReference type="AlphaFoldDB" id="A0AAV9SNS3"/>
<gene>
    <name evidence="2" type="ORF">CRENBAI_003328</name>
</gene>
<proteinExistence type="predicted"/>
<evidence type="ECO:0000256" key="1">
    <source>
        <dbReference type="SAM" id="MobiDB-lite"/>
    </source>
</evidence>